<keyword evidence="3" id="KW-1185">Reference proteome</keyword>
<feature type="signal peptide" evidence="1">
    <location>
        <begin position="1"/>
        <end position="17"/>
    </location>
</feature>
<evidence type="ECO:0008006" key="4">
    <source>
        <dbReference type="Google" id="ProtNLM"/>
    </source>
</evidence>
<evidence type="ECO:0000313" key="2">
    <source>
        <dbReference type="EMBL" id="KAJ5152205.1"/>
    </source>
</evidence>
<dbReference type="Proteomes" id="UP001146351">
    <property type="component" value="Unassembled WGS sequence"/>
</dbReference>
<dbReference type="AlphaFoldDB" id="A0A9W9HNV8"/>
<comment type="caution">
    <text evidence="2">The sequence shown here is derived from an EMBL/GenBank/DDBJ whole genome shotgun (WGS) entry which is preliminary data.</text>
</comment>
<keyword evidence="1" id="KW-0732">Signal</keyword>
<gene>
    <name evidence="2" type="ORF">N7492_010500</name>
</gene>
<organism evidence="2 3">
    <name type="scientific">Penicillium capsulatum</name>
    <dbReference type="NCBI Taxonomy" id="69766"/>
    <lineage>
        <taxon>Eukaryota</taxon>
        <taxon>Fungi</taxon>
        <taxon>Dikarya</taxon>
        <taxon>Ascomycota</taxon>
        <taxon>Pezizomycotina</taxon>
        <taxon>Eurotiomycetes</taxon>
        <taxon>Eurotiomycetidae</taxon>
        <taxon>Eurotiales</taxon>
        <taxon>Aspergillaceae</taxon>
        <taxon>Penicillium</taxon>
    </lineage>
</organism>
<evidence type="ECO:0000256" key="1">
    <source>
        <dbReference type="SAM" id="SignalP"/>
    </source>
</evidence>
<protein>
    <recommendedName>
        <fullName evidence="4">Lysine-specific metallo-endopeptidase domain-containing protein</fullName>
    </recommendedName>
</protein>
<feature type="chain" id="PRO_5040776722" description="Lysine-specific metallo-endopeptidase domain-containing protein" evidence="1">
    <location>
        <begin position="18"/>
        <end position="316"/>
    </location>
</feature>
<dbReference type="EMBL" id="JAPQKO010000008">
    <property type="protein sequence ID" value="KAJ5152205.1"/>
    <property type="molecule type" value="Genomic_DNA"/>
</dbReference>
<accession>A0A9W9HNV8</accession>
<name>A0A9W9HNV8_9EURO</name>
<reference evidence="2" key="1">
    <citation type="submission" date="2022-11" db="EMBL/GenBank/DDBJ databases">
        <authorList>
            <person name="Petersen C."/>
        </authorList>
    </citation>
    <scope>NUCLEOTIDE SEQUENCE</scope>
    <source>
        <strain evidence="2">IBT 21917</strain>
    </source>
</reference>
<sequence>MKLILFLVATLVSYAVAIPPKNALTKRLKVQCPAYGAFIENTRDPIYEYAMGGITMIQVFYSKVKENGFEDLEKSLNVKEEDYDRLAETASKAMKALFDIDGSSSKLEDRVDKITDIYIRARRIKRSSVVVKCNGIWLHDKDDKDKKYSGEAPPNGKQAFWSTLHEDWIFAQPSAKCPDGLQGTLVNVQMASKAEVKKGPKVVMVICPMVLLEDEYKANEPQKFIDSRSATHFDDLLNAISTVVFHEYLHNAGLKDSITKDGNRIYSYKDVVNHVMSNSDEASDDVQNHLFLAVGGKLALEGFEVDWKTGDISPTC</sequence>
<reference evidence="2" key="2">
    <citation type="journal article" date="2023" name="IMA Fungus">
        <title>Comparative genomic study of the Penicillium genus elucidates a diverse pangenome and 15 lateral gene transfer events.</title>
        <authorList>
            <person name="Petersen C."/>
            <person name="Sorensen T."/>
            <person name="Nielsen M.R."/>
            <person name="Sondergaard T.E."/>
            <person name="Sorensen J.L."/>
            <person name="Fitzpatrick D.A."/>
            <person name="Frisvad J.C."/>
            <person name="Nielsen K.L."/>
        </authorList>
    </citation>
    <scope>NUCLEOTIDE SEQUENCE</scope>
    <source>
        <strain evidence="2">IBT 21917</strain>
    </source>
</reference>
<evidence type="ECO:0000313" key="3">
    <source>
        <dbReference type="Proteomes" id="UP001146351"/>
    </source>
</evidence>
<proteinExistence type="predicted"/>